<dbReference type="InterPro" id="IPR045153">
    <property type="entry name" value="Est1/Ebs1-like"/>
</dbReference>
<dbReference type="OrthoDB" id="69928at2759"/>
<feature type="compositionally biased region" description="Polar residues" evidence="1">
    <location>
        <begin position="963"/>
        <end position="972"/>
    </location>
</feature>
<dbReference type="EMBL" id="CAJVPS010002651">
    <property type="protein sequence ID" value="CAG8573202.1"/>
    <property type="molecule type" value="Genomic_DNA"/>
</dbReference>
<dbReference type="Proteomes" id="UP000789508">
    <property type="component" value="Unassembled WGS sequence"/>
</dbReference>
<dbReference type="InterPro" id="IPR019458">
    <property type="entry name" value="Est1-like_N"/>
</dbReference>
<evidence type="ECO:0000259" key="2">
    <source>
        <dbReference type="Pfam" id="PF10373"/>
    </source>
</evidence>
<evidence type="ECO:0000256" key="1">
    <source>
        <dbReference type="SAM" id="MobiDB-lite"/>
    </source>
</evidence>
<feature type="compositionally biased region" description="Polar residues" evidence="1">
    <location>
        <begin position="621"/>
        <end position="636"/>
    </location>
</feature>
<feature type="domain" description="DNA/RNA-binding" evidence="2">
    <location>
        <begin position="199"/>
        <end position="525"/>
    </location>
</feature>
<keyword evidence="5" id="KW-1185">Reference proteome</keyword>
<dbReference type="InterPro" id="IPR011990">
    <property type="entry name" value="TPR-like_helical_dom_sf"/>
</dbReference>
<evidence type="ECO:0000313" key="5">
    <source>
        <dbReference type="Proteomes" id="UP000789508"/>
    </source>
</evidence>
<organism evidence="4 5">
    <name type="scientific">Ambispora leptoticha</name>
    <dbReference type="NCBI Taxonomy" id="144679"/>
    <lineage>
        <taxon>Eukaryota</taxon>
        <taxon>Fungi</taxon>
        <taxon>Fungi incertae sedis</taxon>
        <taxon>Mucoromycota</taxon>
        <taxon>Glomeromycotina</taxon>
        <taxon>Glomeromycetes</taxon>
        <taxon>Archaeosporales</taxon>
        <taxon>Ambisporaceae</taxon>
        <taxon>Ambispora</taxon>
    </lineage>
</organism>
<feature type="region of interest" description="Disordered" evidence="1">
    <location>
        <begin position="946"/>
        <end position="972"/>
    </location>
</feature>
<feature type="compositionally biased region" description="Polar residues" evidence="1">
    <location>
        <begin position="293"/>
        <end position="302"/>
    </location>
</feature>
<feature type="domain" description="Telomerase activating protein Est1-like N-terminal" evidence="3">
    <location>
        <begin position="63"/>
        <end position="188"/>
    </location>
</feature>
<reference evidence="4" key="1">
    <citation type="submission" date="2021-06" db="EMBL/GenBank/DDBJ databases">
        <authorList>
            <person name="Kallberg Y."/>
            <person name="Tangrot J."/>
            <person name="Rosling A."/>
        </authorList>
    </citation>
    <scope>NUCLEOTIDE SEQUENCE</scope>
    <source>
        <strain evidence="4">FL130A</strain>
    </source>
</reference>
<feature type="region of interest" description="Disordered" evidence="1">
    <location>
        <begin position="621"/>
        <end position="647"/>
    </location>
</feature>
<comment type="caution">
    <text evidence="4">The sequence shown here is derived from an EMBL/GenBank/DDBJ whole genome shotgun (WGS) entry which is preliminary data.</text>
</comment>
<name>A0A9N9BPZ0_9GLOM</name>
<dbReference type="GO" id="GO:0005697">
    <property type="term" value="C:telomerase holoenzyme complex"/>
    <property type="evidence" value="ECO:0007669"/>
    <property type="project" value="TreeGrafter"/>
</dbReference>
<dbReference type="Gene3D" id="1.25.40.10">
    <property type="entry name" value="Tetratricopeptide repeat domain"/>
    <property type="match status" value="1"/>
</dbReference>
<feature type="region of interest" description="Disordered" evidence="1">
    <location>
        <begin position="265"/>
        <end position="302"/>
    </location>
</feature>
<dbReference type="GO" id="GO:0042162">
    <property type="term" value="F:telomeric DNA binding"/>
    <property type="evidence" value="ECO:0007669"/>
    <property type="project" value="TreeGrafter"/>
</dbReference>
<evidence type="ECO:0000313" key="4">
    <source>
        <dbReference type="EMBL" id="CAG8573202.1"/>
    </source>
</evidence>
<protein>
    <submittedName>
        <fullName evidence="4">12547_t:CDS:1</fullName>
    </submittedName>
</protein>
<gene>
    <name evidence="4" type="ORF">ALEPTO_LOCUS6910</name>
</gene>
<proteinExistence type="predicted"/>
<dbReference type="PANTHER" id="PTHR15696">
    <property type="entry name" value="SMG-7 SUPPRESSOR WITH MORPHOLOGICAL EFFECT ON GENITALIA PROTEIN 7"/>
    <property type="match status" value="1"/>
</dbReference>
<dbReference type="GO" id="GO:0070034">
    <property type="term" value="F:telomerase RNA binding"/>
    <property type="evidence" value="ECO:0007669"/>
    <property type="project" value="TreeGrafter"/>
</dbReference>
<dbReference type="Pfam" id="PF10373">
    <property type="entry name" value="EST1_DNA_bind"/>
    <property type="match status" value="1"/>
</dbReference>
<dbReference type="AlphaFoldDB" id="A0A9N9BPZ0"/>
<dbReference type="Pfam" id="PF10374">
    <property type="entry name" value="EST1"/>
    <property type="match status" value="1"/>
</dbReference>
<sequence length="972" mass="109274">MPSTAHQAALDLYKSAVELEVDLRQLLKERQPFDKEVATVRSKLRDNYEKIIFLDFDFAQVKDIEQSLWKYVFYRVIEEYRKRIRLRTNMQAPTSGGSSKGPTARKLIGSFRSFLHEATGFYYSFIQKLAMHFQLEQLEPIIKRFGLITEALDDSKTSFSDDVKHKAVLSCHKSLIFLGDLARYREMQNERQRKNWNTASDYYYQALQLVPDNGNPHNQLAVIATYNLDDLSAIYRYYRSLVVRYPFLTAKDNLSFMFSKAKKASVESSENPSQNPQNDKAENPNRRRFSHQRPASSSAQINYHRQKATESMNIEFIRLHSILYLKSNVEIFPKLKTSFLDKLKENTLAVALESDQILKILIINIAALFVLRHINNENGQSNGVAYSQSSKKALIEKFATLLILDTFNALLEVCNTEFDELLEDARETQSAVQVLPAAVKRILAPLRIATKWIKVSLEYFAFMSDIIAKDKNIMHEHANFSRFWGSFAQFLNSLERLFPHNQGIPIDVPLHEDFEMNGFVALKSANVLKAQELFYQDEPFEEYDMRIYDIVEDAKSIADSKESFLYFVDGLFTARKPASPVIPPLNAHVDVEDETSNEGVAGTQDSLPNNNSNDLFESQSFASSSPKALKTHNPSVTCEEKRLSPTSPPKIITVTEILEDKKTSTTSPSNPITVEALFNNSQNIFTESRGQEAEQQQSYWYFNTPQLFASNFNELQNVKNKLISSSDTLNKTNTHDIAAKPESPKNNTNGTYKKFSSFSPNSPPIAGVPDASQDPLVLPTNRQKTNSAPAPPNRLSIPSNSASLFAFPGLDNDVGRYNLFGIRSSISDNNATLNNAESGLTTRTLLPPPGFSSPIGHGFSSNNINSSQASNAFGFSSFDVQSQLQRQATEVVSNGFPGSPPRTDANYTLDNRLSGIESNELRANSYSWFSNSAMTGSAQFPDVSFTEKRQSNPTNGSLPYLSNGWTPTSSIG</sequence>
<accession>A0A9N9BPZ0</accession>
<feature type="region of interest" description="Disordered" evidence="1">
    <location>
        <begin position="735"/>
        <end position="798"/>
    </location>
</feature>
<evidence type="ECO:0000259" key="3">
    <source>
        <dbReference type="Pfam" id="PF10374"/>
    </source>
</evidence>
<dbReference type="GO" id="GO:0000184">
    <property type="term" value="P:nuclear-transcribed mRNA catabolic process, nonsense-mediated decay"/>
    <property type="evidence" value="ECO:0007669"/>
    <property type="project" value="TreeGrafter"/>
</dbReference>
<dbReference type="PANTHER" id="PTHR15696:SF0">
    <property type="entry name" value="TELOMERASE-BINDING PROTEIN EST1A"/>
    <property type="match status" value="1"/>
</dbReference>
<dbReference type="SUPFAM" id="SSF48452">
    <property type="entry name" value="TPR-like"/>
    <property type="match status" value="1"/>
</dbReference>
<dbReference type="InterPro" id="IPR018834">
    <property type="entry name" value="DNA/RNA-bd_Est1-type"/>
</dbReference>